<evidence type="ECO:0000256" key="6">
    <source>
        <dbReference type="ARBA" id="ARBA00023242"/>
    </source>
</evidence>
<reference evidence="10" key="1">
    <citation type="submission" date="2019-06" db="EMBL/GenBank/DDBJ databases">
        <title>Draft genome sequence of the griseofulvin-producing fungus Xylaria cubensis strain G536.</title>
        <authorList>
            <person name="Mead M.E."/>
            <person name="Raja H.A."/>
            <person name="Steenwyk J.L."/>
            <person name="Knowles S.L."/>
            <person name="Oberlies N.H."/>
            <person name="Rokas A."/>
        </authorList>
    </citation>
    <scope>NUCLEOTIDE SEQUENCE [LARGE SCALE GENOMIC DNA]</scope>
    <source>
        <strain evidence="10">G536</strain>
    </source>
</reference>
<dbReference type="GO" id="GO:0003712">
    <property type="term" value="F:transcription coregulator activity"/>
    <property type="evidence" value="ECO:0007669"/>
    <property type="project" value="InterPro"/>
</dbReference>
<dbReference type="Pfam" id="PF09637">
    <property type="entry name" value="Med18"/>
    <property type="match status" value="1"/>
</dbReference>
<comment type="similarity">
    <text evidence="2 8">Belongs to the Mediator complex subunit 18 family.</text>
</comment>
<dbReference type="OrthoDB" id="5348092at2759"/>
<dbReference type="AlphaFoldDB" id="A0A553HPF8"/>
<protein>
    <recommendedName>
        <fullName evidence="3 8">Mediator of RNA polymerase II transcription subunit 18</fullName>
    </recommendedName>
    <alternativeName>
        <fullName evidence="7 8">Mediator complex subunit 18</fullName>
    </alternativeName>
</protein>
<proteinExistence type="inferred from homology"/>
<evidence type="ECO:0000256" key="2">
    <source>
        <dbReference type="ARBA" id="ARBA00009814"/>
    </source>
</evidence>
<dbReference type="GO" id="GO:0016592">
    <property type="term" value="C:mediator complex"/>
    <property type="evidence" value="ECO:0007669"/>
    <property type="project" value="InterPro"/>
</dbReference>
<evidence type="ECO:0000256" key="1">
    <source>
        <dbReference type="ARBA" id="ARBA00004123"/>
    </source>
</evidence>
<keyword evidence="8" id="KW-0010">Activator</keyword>
<keyword evidence="4 8" id="KW-0805">Transcription regulation</keyword>
<evidence type="ECO:0000313" key="10">
    <source>
        <dbReference type="Proteomes" id="UP000319160"/>
    </source>
</evidence>
<dbReference type="Proteomes" id="UP000319160">
    <property type="component" value="Unassembled WGS sequence"/>
</dbReference>
<dbReference type="Gene3D" id="2.40.320.10">
    <property type="entry name" value="Hypothetical Protein Pfu-838710-001"/>
    <property type="match status" value="1"/>
</dbReference>
<sequence>MHELFLTASVKQGDFDTACAVLQGLSWMTARRTIYRVLFFAGQPQPKGLAGPPPPPNVLPRAAQPLWAELHKQLLRSSYVLQAAYEVSPETDFGGKENAATTTTMDFTRLPATLRWTDLPDPLRDSPITSRKKIEIPFLNSLPRVLMENKQAYINELIQESYSFNRGDLEIVLSRYYHLPESQGRPIQHLPAWADLRPVDPAQKWMLHVKLNVAAGDGGGQPEKITKANEELMRNKAEFEKLFDFKVIDRRFFDTRIAPPVVIPGRGPP</sequence>
<dbReference type="EMBL" id="VFLP01000062">
    <property type="protein sequence ID" value="TRX89799.1"/>
    <property type="molecule type" value="Genomic_DNA"/>
</dbReference>
<comment type="subcellular location">
    <subcellularLocation>
        <location evidence="1 8">Nucleus</location>
    </subcellularLocation>
</comment>
<keyword evidence="10" id="KW-1185">Reference proteome</keyword>
<dbReference type="PANTHER" id="PTHR13321">
    <property type="entry name" value="MEDIATOR OF RNA POLYMERASE II TRANSCRIPTION, SUBUNIT 18"/>
    <property type="match status" value="1"/>
</dbReference>
<evidence type="ECO:0000313" key="9">
    <source>
        <dbReference type="EMBL" id="TRX89799.1"/>
    </source>
</evidence>
<comment type="function">
    <text evidence="8">Component of the Mediator complex, a coactivator involved in the regulated transcription of nearly all RNA polymerase II-dependent genes. Mediator functions as a bridge to convey information from gene-specific regulatory proteins to the basal RNA polymerase II transcription machinery. Mediator is recruited to promoters by direct interactions with regulatory proteins and serves as a scaffold for the assembly of a functional preinitiation complex with RNA polymerase II and the general transcription factors.</text>
</comment>
<evidence type="ECO:0000256" key="8">
    <source>
        <dbReference type="RuleBase" id="RU364150"/>
    </source>
</evidence>
<dbReference type="InterPro" id="IPR019095">
    <property type="entry name" value="Mediator_Med18"/>
</dbReference>
<comment type="caution">
    <text evidence="9">The sequence shown here is derived from an EMBL/GenBank/DDBJ whole genome shotgun (WGS) entry which is preliminary data.</text>
</comment>
<organism evidence="9 10">
    <name type="scientific">Xylaria flabelliformis</name>
    <dbReference type="NCBI Taxonomy" id="2512241"/>
    <lineage>
        <taxon>Eukaryota</taxon>
        <taxon>Fungi</taxon>
        <taxon>Dikarya</taxon>
        <taxon>Ascomycota</taxon>
        <taxon>Pezizomycotina</taxon>
        <taxon>Sordariomycetes</taxon>
        <taxon>Xylariomycetidae</taxon>
        <taxon>Xylariales</taxon>
        <taxon>Xylariaceae</taxon>
        <taxon>Xylaria</taxon>
    </lineage>
</organism>
<dbReference type="PANTHER" id="PTHR13321:SF2">
    <property type="entry name" value="MEDIATOR OF RNA POLYMERASE II TRANSCRIPTION SUBUNIT 18"/>
    <property type="match status" value="1"/>
</dbReference>
<comment type="subunit">
    <text evidence="8">Component of the Mediator complex.</text>
</comment>
<dbReference type="GO" id="GO:0070847">
    <property type="term" value="C:core mediator complex"/>
    <property type="evidence" value="ECO:0007669"/>
    <property type="project" value="TreeGrafter"/>
</dbReference>
<name>A0A553HPF8_9PEZI</name>
<gene>
    <name evidence="8" type="primary">MED18</name>
    <name evidence="9" type="ORF">FHL15_009232</name>
</gene>
<dbReference type="GO" id="GO:0006357">
    <property type="term" value="P:regulation of transcription by RNA polymerase II"/>
    <property type="evidence" value="ECO:0007669"/>
    <property type="project" value="InterPro"/>
</dbReference>
<evidence type="ECO:0000256" key="4">
    <source>
        <dbReference type="ARBA" id="ARBA00023015"/>
    </source>
</evidence>
<accession>A0A553HPF8</accession>
<evidence type="ECO:0000256" key="3">
    <source>
        <dbReference type="ARBA" id="ARBA00019612"/>
    </source>
</evidence>
<keyword evidence="6 8" id="KW-0539">Nucleus</keyword>
<evidence type="ECO:0000256" key="7">
    <source>
        <dbReference type="ARBA" id="ARBA00032012"/>
    </source>
</evidence>
<dbReference type="STRING" id="2512241.A0A553HPF8"/>
<evidence type="ECO:0000256" key="5">
    <source>
        <dbReference type="ARBA" id="ARBA00023163"/>
    </source>
</evidence>
<keyword evidence="5 8" id="KW-0804">Transcription</keyword>
<dbReference type="GO" id="GO:0006369">
    <property type="term" value="P:termination of RNA polymerase II transcription"/>
    <property type="evidence" value="ECO:0007669"/>
    <property type="project" value="TreeGrafter"/>
</dbReference>